<dbReference type="EMBL" id="AMYD01003076">
    <property type="protein sequence ID" value="EQB47155.1"/>
    <property type="molecule type" value="Genomic_DNA"/>
</dbReference>
<reference evidence="2" key="1">
    <citation type="journal article" date="2013" name="Mol. Plant Microbe Interact.">
        <title>Global aspects of pacC regulation of pathogenicity genes in Colletotrichum gloeosporioides as revealed by transcriptome analysis.</title>
        <authorList>
            <person name="Alkan N."/>
            <person name="Meng X."/>
            <person name="Friedlander G."/>
            <person name="Reuveni E."/>
            <person name="Sukno S."/>
            <person name="Sherman A."/>
            <person name="Thon M."/>
            <person name="Fluhr R."/>
            <person name="Prusky D."/>
        </authorList>
    </citation>
    <scope>NUCLEOTIDE SEQUENCE [LARGE SCALE GENOMIC DNA]</scope>
    <source>
        <strain evidence="2">Cg-14</strain>
    </source>
</reference>
<dbReference type="Proteomes" id="UP000015530">
    <property type="component" value="Unassembled WGS sequence"/>
</dbReference>
<evidence type="ECO:0000313" key="1">
    <source>
        <dbReference type="EMBL" id="EQB47155.1"/>
    </source>
</evidence>
<proteinExistence type="predicted"/>
<sequence>MSSVSKFAFEKMELAGCICIVVLFS</sequence>
<evidence type="ECO:0000313" key="2">
    <source>
        <dbReference type="Proteomes" id="UP000015530"/>
    </source>
</evidence>
<name>T0LFX4_COLGC</name>
<dbReference type="AlphaFoldDB" id="T0LFX4"/>
<dbReference type="HOGENOM" id="CLU_3419401_0_0_1"/>
<accession>T0LFX4</accession>
<comment type="caution">
    <text evidence="1">The sequence shown here is derived from an EMBL/GenBank/DDBJ whole genome shotgun (WGS) entry which is preliminary data.</text>
</comment>
<gene>
    <name evidence="1" type="ORF">CGLO_13730</name>
</gene>
<protein>
    <submittedName>
        <fullName evidence="1">Uncharacterized protein</fullName>
    </submittedName>
</protein>
<organism evidence="1 2">
    <name type="scientific">Colletotrichum gloeosporioides (strain Cg-14)</name>
    <name type="common">Anthracnose fungus</name>
    <name type="synonym">Glomerella cingulata</name>
    <dbReference type="NCBI Taxonomy" id="1237896"/>
    <lineage>
        <taxon>Eukaryota</taxon>
        <taxon>Fungi</taxon>
        <taxon>Dikarya</taxon>
        <taxon>Ascomycota</taxon>
        <taxon>Pezizomycotina</taxon>
        <taxon>Sordariomycetes</taxon>
        <taxon>Hypocreomycetidae</taxon>
        <taxon>Glomerellales</taxon>
        <taxon>Glomerellaceae</taxon>
        <taxon>Colletotrichum</taxon>
        <taxon>Colletotrichum gloeosporioides species complex</taxon>
    </lineage>
</organism>